<dbReference type="GO" id="GO:0004029">
    <property type="term" value="F:aldehyde dehydrogenase (NAD+) activity"/>
    <property type="evidence" value="ECO:0007669"/>
    <property type="project" value="TreeGrafter"/>
</dbReference>
<dbReference type="GO" id="GO:0005737">
    <property type="term" value="C:cytoplasm"/>
    <property type="evidence" value="ECO:0007669"/>
    <property type="project" value="TreeGrafter"/>
</dbReference>
<dbReference type="PANTHER" id="PTHR48079:SF6">
    <property type="entry name" value="NAD(P)-BINDING DOMAIN-CONTAINING PROTEIN-RELATED"/>
    <property type="match status" value="1"/>
</dbReference>
<dbReference type="PANTHER" id="PTHR48079">
    <property type="entry name" value="PROTEIN YEEZ"/>
    <property type="match status" value="1"/>
</dbReference>
<name>A0A2G0CIN4_9BACT</name>
<feature type="domain" description="NAD-dependent epimerase/dehydratase" evidence="1">
    <location>
        <begin position="10"/>
        <end position="226"/>
    </location>
</feature>
<evidence type="ECO:0000259" key="1">
    <source>
        <dbReference type="Pfam" id="PF01370"/>
    </source>
</evidence>
<dbReference type="OrthoDB" id="596910at2"/>
<dbReference type="Proteomes" id="UP000226437">
    <property type="component" value="Unassembled WGS sequence"/>
</dbReference>
<dbReference type="AlphaFoldDB" id="A0A2G0CIN4"/>
<accession>A0A2G0CIN4</accession>
<keyword evidence="3" id="KW-1185">Reference proteome</keyword>
<protein>
    <submittedName>
        <fullName evidence="2">Epimerase</fullName>
    </submittedName>
</protein>
<dbReference type="Pfam" id="PF01370">
    <property type="entry name" value="Epimerase"/>
    <property type="match status" value="1"/>
</dbReference>
<dbReference type="EMBL" id="PDLO01000001">
    <property type="protein sequence ID" value="PHK99835.1"/>
    <property type="molecule type" value="Genomic_DNA"/>
</dbReference>
<dbReference type="InterPro" id="IPR001509">
    <property type="entry name" value="Epimerase_deHydtase"/>
</dbReference>
<dbReference type="InterPro" id="IPR051783">
    <property type="entry name" value="NAD(P)-dependent_oxidoreduct"/>
</dbReference>
<gene>
    <name evidence="2" type="ORF">CGL56_01980</name>
</gene>
<comment type="caution">
    <text evidence="2">The sequence shown here is derived from an EMBL/GenBank/DDBJ whole genome shotgun (WGS) entry which is preliminary data.</text>
</comment>
<evidence type="ECO:0000313" key="3">
    <source>
        <dbReference type="Proteomes" id="UP000226437"/>
    </source>
</evidence>
<dbReference type="SUPFAM" id="SSF51735">
    <property type="entry name" value="NAD(P)-binding Rossmann-fold domains"/>
    <property type="match status" value="1"/>
</dbReference>
<dbReference type="InterPro" id="IPR036291">
    <property type="entry name" value="NAD(P)-bd_dom_sf"/>
</dbReference>
<sequence length="349" mass="37566">MAPSMPPDLLLTGATGFIGYYLSRTLAAAGRPFIALVRPDSDTDKLAELGEWCTLREGDVTDPESLADALEGVDTVVHAAARVSFQAGDEDEMLKVNAGGTANLVNMMLECGTPRLVYLSSVAALNRVDGGPPTGIDDRWPLEEIPTAYGRSKFAAEREVWRGQAEGLSVAALYPSIVLGAGDWNGQNTPGLWRRAADGARAYPRGATGFVDVRDVARAVLTVIDRRIDRDRFLLNAANLSWREALTAIAESVSAPAPAIPVSRWQSSLLWPLEGLRSLATGRPPLITHDSHRNAQASYRYDGRPYVEATGNEYIPIADTIREVGQAFHLSRTLGEGLPATYVPLLTAG</sequence>
<reference evidence="2 3" key="1">
    <citation type="submission" date="2017-10" db="EMBL/GenBank/DDBJ databases">
        <title>The draft genome sequence of Lewinella marina KCTC 32374.</title>
        <authorList>
            <person name="Wang K."/>
        </authorList>
    </citation>
    <scope>NUCLEOTIDE SEQUENCE [LARGE SCALE GENOMIC DNA]</scope>
    <source>
        <strain evidence="2 3">MKG-38</strain>
    </source>
</reference>
<dbReference type="Gene3D" id="3.40.50.720">
    <property type="entry name" value="NAD(P)-binding Rossmann-like Domain"/>
    <property type="match status" value="1"/>
</dbReference>
<evidence type="ECO:0000313" key="2">
    <source>
        <dbReference type="EMBL" id="PHK99835.1"/>
    </source>
</evidence>
<proteinExistence type="predicted"/>
<organism evidence="2 3">
    <name type="scientific">Neolewinella marina</name>
    <dbReference type="NCBI Taxonomy" id="438751"/>
    <lineage>
        <taxon>Bacteria</taxon>
        <taxon>Pseudomonadati</taxon>
        <taxon>Bacteroidota</taxon>
        <taxon>Saprospiria</taxon>
        <taxon>Saprospirales</taxon>
        <taxon>Lewinellaceae</taxon>
        <taxon>Neolewinella</taxon>
    </lineage>
</organism>